<evidence type="ECO:0000256" key="4">
    <source>
        <dbReference type="ARBA" id="ARBA00022759"/>
    </source>
</evidence>
<evidence type="ECO:0000313" key="8">
    <source>
        <dbReference type="EMBL" id="KAB3532398.1"/>
    </source>
</evidence>
<feature type="active site" evidence="6">
    <location>
        <position position="33"/>
    </location>
</feature>
<dbReference type="EC" id="3.1.26.-" evidence="6"/>
<organism evidence="8 9">
    <name type="scientific">Alkaliphilus serpentinus</name>
    <dbReference type="NCBI Taxonomy" id="1482731"/>
    <lineage>
        <taxon>Bacteria</taxon>
        <taxon>Bacillati</taxon>
        <taxon>Bacillota</taxon>
        <taxon>Clostridia</taxon>
        <taxon>Peptostreptococcales</taxon>
        <taxon>Natronincolaceae</taxon>
        <taxon>Alkaliphilus</taxon>
    </lineage>
</organism>
<dbReference type="Pfam" id="PF00636">
    <property type="entry name" value="Ribonuclease_3"/>
    <property type="match status" value="1"/>
</dbReference>
<keyword evidence="4 6" id="KW-0255">Endonuclease</keyword>
<comment type="subcellular location">
    <subcellularLocation>
        <location evidence="6">Cytoplasm</location>
    </subcellularLocation>
</comment>
<keyword evidence="5 6" id="KW-0378">Hydrolase</keyword>
<feature type="domain" description="RNase III" evidence="7">
    <location>
        <begin position="2"/>
        <end position="145"/>
    </location>
</feature>
<dbReference type="GO" id="GO:0004525">
    <property type="term" value="F:ribonuclease III activity"/>
    <property type="evidence" value="ECO:0007669"/>
    <property type="project" value="InterPro"/>
</dbReference>
<comment type="function">
    <text evidence="6">Involved in correct processing of both the 5' and 3' ends of 23S rRNA precursor. Processes 30S rRNA precursor transcript even in absence of ribonuclease 3 (Rnc); Rnc processes 30S rRNA into smaller rRNA precursors.</text>
</comment>
<comment type="caution">
    <text evidence="8">The sequence shown here is derived from an EMBL/GenBank/DDBJ whole genome shotgun (WGS) entry which is preliminary data.</text>
</comment>
<evidence type="ECO:0000256" key="3">
    <source>
        <dbReference type="ARBA" id="ARBA00022722"/>
    </source>
</evidence>
<dbReference type="InterPro" id="IPR036389">
    <property type="entry name" value="RNase_III_sf"/>
</dbReference>
<dbReference type="PANTHER" id="PTHR34276:SF1">
    <property type="entry name" value="MINI-RIBONUCLEASE 3"/>
    <property type="match status" value="1"/>
</dbReference>
<accession>A0A833M8B2</accession>
<dbReference type="GO" id="GO:0006364">
    <property type="term" value="P:rRNA processing"/>
    <property type="evidence" value="ECO:0007669"/>
    <property type="project" value="UniProtKB-UniRule"/>
</dbReference>
<dbReference type="SUPFAM" id="SSF69065">
    <property type="entry name" value="RNase III domain-like"/>
    <property type="match status" value="1"/>
</dbReference>
<dbReference type="SMART" id="SM00535">
    <property type="entry name" value="RIBOc"/>
    <property type="match status" value="1"/>
</dbReference>
<dbReference type="RefSeq" id="WP_151864778.1">
    <property type="nucleotide sequence ID" value="NZ_WBZB01000009.1"/>
</dbReference>
<dbReference type="GO" id="GO:0005737">
    <property type="term" value="C:cytoplasm"/>
    <property type="evidence" value="ECO:0007669"/>
    <property type="project" value="UniProtKB-SubCell"/>
</dbReference>
<dbReference type="PIRSF" id="PIRSF005520">
    <property type="entry name" value="UCP005520"/>
    <property type="match status" value="1"/>
</dbReference>
<dbReference type="GO" id="GO:0019843">
    <property type="term" value="F:rRNA binding"/>
    <property type="evidence" value="ECO:0007669"/>
    <property type="project" value="UniProtKB-UniRule"/>
</dbReference>
<keyword evidence="1 6" id="KW-0690">Ribosome biogenesis</keyword>
<evidence type="ECO:0000256" key="5">
    <source>
        <dbReference type="ARBA" id="ARBA00022801"/>
    </source>
</evidence>
<keyword evidence="6" id="KW-0460">Magnesium</keyword>
<dbReference type="PANTHER" id="PTHR34276">
    <property type="entry name" value="MINI-RIBONUCLEASE 3"/>
    <property type="match status" value="1"/>
</dbReference>
<evidence type="ECO:0000259" key="7">
    <source>
        <dbReference type="SMART" id="SM00535"/>
    </source>
</evidence>
<evidence type="ECO:0000256" key="2">
    <source>
        <dbReference type="ARBA" id="ARBA00022552"/>
    </source>
</evidence>
<keyword evidence="2 6" id="KW-0698">rRNA processing</keyword>
<protein>
    <recommendedName>
        <fullName evidence="6">Mini-ribonuclease 3</fullName>
        <shortName evidence="6">Mini-3</shortName>
        <shortName evidence="6">Mini-RNase 3</shortName>
        <ecNumber evidence="6">3.1.26.-</ecNumber>
    </recommendedName>
    <alternativeName>
        <fullName evidence="6">Mini-RNase III</fullName>
        <shortName evidence="6">Mini-III</shortName>
    </alternativeName>
</protein>
<dbReference type="InterPro" id="IPR000999">
    <property type="entry name" value="RNase_III_dom"/>
</dbReference>
<gene>
    <name evidence="6" type="primary">mrnC</name>
    <name evidence="8" type="ORF">F8153_02490</name>
</gene>
<dbReference type="Proteomes" id="UP000465601">
    <property type="component" value="Unassembled WGS sequence"/>
</dbReference>
<dbReference type="InterPro" id="IPR008226">
    <property type="entry name" value="Mini3_fam"/>
</dbReference>
<evidence type="ECO:0000256" key="1">
    <source>
        <dbReference type="ARBA" id="ARBA00022517"/>
    </source>
</evidence>
<keyword evidence="3 6" id="KW-0540">Nuclease</keyword>
<keyword evidence="9" id="KW-1185">Reference proteome</keyword>
<dbReference type="OrthoDB" id="46571at2"/>
<evidence type="ECO:0000313" key="9">
    <source>
        <dbReference type="Proteomes" id="UP000465601"/>
    </source>
</evidence>
<keyword evidence="6" id="KW-0694">RNA-binding</keyword>
<comment type="subunit">
    <text evidence="6">Homodimer.</text>
</comment>
<keyword evidence="6" id="KW-0963">Cytoplasm</keyword>
<sequence length="146" mass="16729">MADLIDAINNTTPDKDEKEVKMMAPLVLAYMGDSIFEVYIRNYVISRGNFSVHQLHKQATKYVKAKAQATIVHALEKELNEEEWAIVKKGRNQKSATVPKNAELIDYKYATGFEALLGYLYYTGKIQRLKELMEKSIDIINVELNK</sequence>
<keyword evidence="6" id="KW-0699">rRNA-binding</keyword>
<reference evidence="8 9" key="1">
    <citation type="submission" date="2019-10" db="EMBL/GenBank/DDBJ databases">
        <title>Alkaliphilus serpentinus sp. nov. and Alkaliphilus pronyensis sp. nov., two novel anaerobic alkaliphilic species isolated from the serpentinized-hosted hydrothermal field of the Prony Bay (New Caledonia).</title>
        <authorList>
            <person name="Postec A."/>
        </authorList>
    </citation>
    <scope>NUCLEOTIDE SEQUENCE [LARGE SCALE GENOMIC DNA]</scope>
    <source>
        <strain evidence="8 9">LacT</strain>
    </source>
</reference>
<dbReference type="Gene3D" id="1.10.1520.10">
    <property type="entry name" value="Ribonuclease III domain"/>
    <property type="match status" value="1"/>
</dbReference>
<evidence type="ECO:0000256" key="6">
    <source>
        <dbReference type="HAMAP-Rule" id="MF_01468"/>
    </source>
</evidence>
<comment type="cofactor">
    <cofactor evidence="6">
        <name>Mg(2+)</name>
        <dbReference type="ChEBI" id="CHEBI:18420"/>
    </cofactor>
</comment>
<name>A0A833M8B2_9FIRM</name>
<dbReference type="HAMAP" id="MF_01468">
    <property type="entry name" value="RNase_Mini_III"/>
    <property type="match status" value="1"/>
</dbReference>
<dbReference type="AlphaFoldDB" id="A0A833M8B2"/>
<comment type="similarity">
    <text evidence="6">Belongs to the MrnC RNase family.</text>
</comment>
<proteinExistence type="inferred from homology"/>
<dbReference type="EMBL" id="WBZB01000009">
    <property type="protein sequence ID" value="KAB3532398.1"/>
    <property type="molecule type" value="Genomic_DNA"/>
</dbReference>